<evidence type="ECO:0000313" key="6">
    <source>
        <dbReference type="EMBL" id="APG49063.1"/>
    </source>
</evidence>
<dbReference type="InterPro" id="IPR000847">
    <property type="entry name" value="LysR_HTH_N"/>
</dbReference>
<dbReference type="GO" id="GO:0003700">
    <property type="term" value="F:DNA-binding transcription factor activity"/>
    <property type="evidence" value="ECO:0007669"/>
    <property type="project" value="InterPro"/>
</dbReference>
<reference evidence="7" key="1">
    <citation type="submission" date="2016-07" db="EMBL/GenBank/DDBJ databases">
        <title>Phaeobacter portensis sp. nov., a tropodithietic acid producing bacterium isolated from a German harbor.</title>
        <authorList>
            <person name="Freese H.M."/>
            <person name="Bunk B."/>
            <person name="Breider S."/>
            <person name="Brinkhoff T."/>
        </authorList>
    </citation>
    <scope>NUCLEOTIDE SEQUENCE [LARGE SCALE GENOMIC DNA]</scope>
    <source>
        <strain evidence="7">P97</strain>
        <plasmid evidence="7">pp97_a</plasmid>
    </source>
</reference>
<dbReference type="Gene3D" id="3.40.190.10">
    <property type="entry name" value="Periplasmic binding protein-like II"/>
    <property type="match status" value="2"/>
</dbReference>
<dbReference type="PANTHER" id="PTHR30537">
    <property type="entry name" value="HTH-TYPE TRANSCRIPTIONAL REGULATOR"/>
    <property type="match status" value="1"/>
</dbReference>
<dbReference type="PROSITE" id="PS50931">
    <property type="entry name" value="HTH_LYSR"/>
    <property type="match status" value="1"/>
</dbReference>
<evidence type="ECO:0000256" key="2">
    <source>
        <dbReference type="ARBA" id="ARBA00023015"/>
    </source>
</evidence>
<name>A0A1L3IAJ2_9RHOB</name>
<protein>
    <submittedName>
        <fullName evidence="6">Transcriptional regulator, LysR family</fullName>
    </submittedName>
</protein>
<keyword evidence="7" id="KW-1185">Reference proteome</keyword>
<dbReference type="PANTHER" id="PTHR30537:SF26">
    <property type="entry name" value="GLYCINE CLEAVAGE SYSTEM TRANSCRIPTIONAL ACTIVATOR"/>
    <property type="match status" value="1"/>
</dbReference>
<dbReference type="GO" id="GO:0006351">
    <property type="term" value="P:DNA-templated transcription"/>
    <property type="evidence" value="ECO:0007669"/>
    <property type="project" value="TreeGrafter"/>
</dbReference>
<evidence type="ECO:0000256" key="4">
    <source>
        <dbReference type="ARBA" id="ARBA00023163"/>
    </source>
</evidence>
<dbReference type="FunFam" id="1.10.10.10:FF:000038">
    <property type="entry name" value="Glycine cleavage system transcriptional activator"/>
    <property type="match status" value="1"/>
</dbReference>
<accession>A0A1L3IAJ2</accession>
<keyword evidence="2" id="KW-0805">Transcription regulation</keyword>
<dbReference type="Proteomes" id="UP000183859">
    <property type="component" value="Plasmid pP97_a"/>
</dbReference>
<dbReference type="EMBL" id="CP016365">
    <property type="protein sequence ID" value="APG49063.1"/>
    <property type="molecule type" value="Genomic_DNA"/>
</dbReference>
<keyword evidence="6" id="KW-0614">Plasmid</keyword>
<proteinExistence type="inferred from homology"/>
<evidence type="ECO:0000259" key="5">
    <source>
        <dbReference type="PROSITE" id="PS50931"/>
    </source>
</evidence>
<dbReference type="InterPro" id="IPR036390">
    <property type="entry name" value="WH_DNA-bd_sf"/>
</dbReference>
<dbReference type="InterPro" id="IPR058163">
    <property type="entry name" value="LysR-type_TF_proteobact-type"/>
</dbReference>
<dbReference type="KEGG" id="php:PhaeoP97_03713"/>
<sequence length="301" mass="33785">MSRRHYDLPPLTTLSAFETAARHLSFKNAAQELSVTPGAVSHQIKALEGELGVALFQRKHRGVELTREGQDLFEILATSFRQISRQLQKIRQNGEEDAVTVGSTTAVAALWLSPVIIRFWRDYPDLNIHQITQDRPFQDTREFDFFIRYGRDPNATLAHTAIYRDHLVPVARPDIAQDLAQSSLPDLAQQRLIHLQSASPSWTTWADWFHELGHKGDIAVGTRVTSYSVALQIARKGAGIALGWKRLVQPMLDSNKLAIVGAYNLPAPRQFYLVGLPEAELSPNAQKLKHWILAEAQKSSV</sequence>
<organism evidence="6 7">
    <name type="scientific">Phaeobacter porticola</name>
    <dbReference type="NCBI Taxonomy" id="1844006"/>
    <lineage>
        <taxon>Bacteria</taxon>
        <taxon>Pseudomonadati</taxon>
        <taxon>Pseudomonadota</taxon>
        <taxon>Alphaproteobacteria</taxon>
        <taxon>Rhodobacterales</taxon>
        <taxon>Roseobacteraceae</taxon>
        <taxon>Phaeobacter</taxon>
    </lineage>
</organism>
<geneLocation type="plasmid" evidence="7">
    <name>pp97_a</name>
</geneLocation>
<dbReference type="Gene3D" id="1.10.10.10">
    <property type="entry name" value="Winged helix-like DNA-binding domain superfamily/Winged helix DNA-binding domain"/>
    <property type="match status" value="1"/>
</dbReference>
<dbReference type="AlphaFoldDB" id="A0A1L3IAJ2"/>
<keyword evidence="4" id="KW-0804">Transcription</keyword>
<dbReference type="Pfam" id="PF00126">
    <property type="entry name" value="HTH_1"/>
    <property type="match status" value="1"/>
</dbReference>
<dbReference type="PRINTS" id="PR00039">
    <property type="entry name" value="HTHLYSR"/>
</dbReference>
<evidence type="ECO:0000313" key="7">
    <source>
        <dbReference type="Proteomes" id="UP000183859"/>
    </source>
</evidence>
<dbReference type="Pfam" id="PF03466">
    <property type="entry name" value="LysR_substrate"/>
    <property type="match status" value="1"/>
</dbReference>
<feature type="domain" description="HTH lysR-type" evidence="5">
    <location>
        <begin position="9"/>
        <end position="66"/>
    </location>
</feature>
<dbReference type="OrthoDB" id="9804958at2"/>
<dbReference type="SUPFAM" id="SSF46785">
    <property type="entry name" value="Winged helix' DNA-binding domain"/>
    <property type="match status" value="1"/>
</dbReference>
<comment type="similarity">
    <text evidence="1">Belongs to the LysR transcriptional regulatory family.</text>
</comment>
<gene>
    <name evidence="6" type="ORF">PhaeoP97_03713</name>
</gene>
<dbReference type="InterPro" id="IPR005119">
    <property type="entry name" value="LysR_subst-bd"/>
</dbReference>
<evidence type="ECO:0000256" key="1">
    <source>
        <dbReference type="ARBA" id="ARBA00009437"/>
    </source>
</evidence>
<keyword evidence="3" id="KW-0238">DNA-binding</keyword>
<dbReference type="InterPro" id="IPR036388">
    <property type="entry name" value="WH-like_DNA-bd_sf"/>
</dbReference>
<dbReference type="GO" id="GO:0043565">
    <property type="term" value="F:sequence-specific DNA binding"/>
    <property type="evidence" value="ECO:0007669"/>
    <property type="project" value="TreeGrafter"/>
</dbReference>
<dbReference type="RefSeq" id="WP_072506730.1">
    <property type="nucleotide sequence ID" value="NZ_CP016365.1"/>
</dbReference>
<evidence type="ECO:0000256" key="3">
    <source>
        <dbReference type="ARBA" id="ARBA00023125"/>
    </source>
</evidence>
<dbReference type="SUPFAM" id="SSF53850">
    <property type="entry name" value="Periplasmic binding protein-like II"/>
    <property type="match status" value="1"/>
</dbReference>